<evidence type="ECO:0000256" key="6">
    <source>
        <dbReference type="ARBA" id="ARBA00023306"/>
    </source>
</evidence>
<proteinExistence type="predicted"/>
<dbReference type="AlphaFoldDB" id="A0A5B7BVV3"/>
<keyword evidence="3" id="KW-0227">DNA damage</keyword>
<dbReference type="GO" id="GO:0033314">
    <property type="term" value="P:mitotic DNA replication checkpoint signaling"/>
    <property type="evidence" value="ECO:0007669"/>
    <property type="project" value="TreeGrafter"/>
</dbReference>
<protein>
    <submittedName>
        <fullName evidence="8">Uncharacterized protein</fullName>
    </submittedName>
</protein>
<dbReference type="GO" id="GO:0005524">
    <property type="term" value="F:ATP binding"/>
    <property type="evidence" value="ECO:0007669"/>
    <property type="project" value="UniProtKB-KW"/>
</dbReference>
<dbReference type="PANTHER" id="PTHR12172">
    <property type="entry name" value="CELL CYCLE CHECKPOINT PROTEIN RAD17"/>
    <property type="match status" value="1"/>
</dbReference>
<keyword evidence="6" id="KW-0131">Cell cycle</keyword>
<dbReference type="EMBL" id="GHES01042226">
    <property type="protein sequence ID" value="MPA72785.1"/>
    <property type="molecule type" value="Transcribed_RNA"/>
</dbReference>
<organism evidence="8">
    <name type="scientific">Davidia involucrata</name>
    <name type="common">Dove tree</name>
    <dbReference type="NCBI Taxonomy" id="16924"/>
    <lineage>
        <taxon>Eukaryota</taxon>
        <taxon>Viridiplantae</taxon>
        <taxon>Streptophyta</taxon>
        <taxon>Embryophyta</taxon>
        <taxon>Tracheophyta</taxon>
        <taxon>Spermatophyta</taxon>
        <taxon>Magnoliopsida</taxon>
        <taxon>eudicotyledons</taxon>
        <taxon>Gunneridae</taxon>
        <taxon>Pentapetalae</taxon>
        <taxon>asterids</taxon>
        <taxon>Cornales</taxon>
        <taxon>Nyssaceae</taxon>
        <taxon>Davidia</taxon>
    </lineage>
</organism>
<dbReference type="GO" id="GO:0005634">
    <property type="term" value="C:nucleus"/>
    <property type="evidence" value="ECO:0007669"/>
    <property type="project" value="UniProtKB-SubCell"/>
</dbReference>
<evidence type="ECO:0000256" key="3">
    <source>
        <dbReference type="ARBA" id="ARBA00022763"/>
    </source>
</evidence>
<name>A0A5B7BVV3_DAVIN</name>
<dbReference type="GO" id="GO:0000077">
    <property type="term" value="P:DNA damage checkpoint signaling"/>
    <property type="evidence" value="ECO:0007669"/>
    <property type="project" value="TreeGrafter"/>
</dbReference>
<keyword evidence="4" id="KW-0067">ATP-binding</keyword>
<evidence type="ECO:0000256" key="4">
    <source>
        <dbReference type="ARBA" id="ARBA00022840"/>
    </source>
</evidence>
<evidence type="ECO:0000256" key="2">
    <source>
        <dbReference type="ARBA" id="ARBA00022741"/>
    </source>
</evidence>
<feature type="region of interest" description="Disordered" evidence="7">
    <location>
        <begin position="158"/>
        <end position="190"/>
    </location>
</feature>
<keyword evidence="5" id="KW-0539">Nucleus</keyword>
<comment type="subcellular location">
    <subcellularLocation>
        <location evidence="1">Nucleus</location>
    </subcellularLocation>
</comment>
<dbReference type="GO" id="GO:0006281">
    <property type="term" value="P:DNA repair"/>
    <property type="evidence" value="ECO:0007669"/>
    <property type="project" value="InterPro"/>
</dbReference>
<reference evidence="8" key="1">
    <citation type="submission" date="2019-08" db="EMBL/GenBank/DDBJ databases">
        <title>Reference gene set and small RNA set construction with multiple tissues from Davidia involucrata Baill.</title>
        <authorList>
            <person name="Yang H."/>
            <person name="Zhou C."/>
            <person name="Li G."/>
            <person name="Wang J."/>
            <person name="Gao P."/>
            <person name="Wang M."/>
            <person name="Wang R."/>
            <person name="Zhao Y."/>
        </authorList>
    </citation>
    <scope>NUCLEOTIDE SEQUENCE</scope>
    <source>
        <tissue evidence="8">Mixed with DoveR01_LX</tissue>
    </source>
</reference>
<evidence type="ECO:0000256" key="5">
    <source>
        <dbReference type="ARBA" id="ARBA00023242"/>
    </source>
</evidence>
<accession>A0A5B7BVV3</accession>
<gene>
    <name evidence="8" type="ORF">Din_042226</name>
</gene>
<dbReference type="GO" id="GO:0003682">
    <property type="term" value="F:chromatin binding"/>
    <property type="evidence" value="ECO:0007669"/>
    <property type="project" value="TreeGrafter"/>
</dbReference>
<evidence type="ECO:0000256" key="1">
    <source>
        <dbReference type="ARBA" id="ARBA00004123"/>
    </source>
</evidence>
<sequence>MDAPEKVLCQAHGQARPIADFLHENVLDFLSEEAIDDASVVASYLSDADFLLASLSGILTRNYAAENVVQSAAASVAVRGVLFGNFHPSSSRWHAIRRPKLWQVEQSLWHNKFEMVNQGCVAYNGVSLSSLSVIATECKPVRKWLGFRASEGLEAPQASMKGNMVKDDNLDSTSLSDRDNESSDDEIEDW</sequence>
<dbReference type="InterPro" id="IPR004582">
    <property type="entry name" value="Checkpoint_prot_Rad17_Rad24"/>
</dbReference>
<keyword evidence="2" id="KW-0547">Nucleotide-binding</keyword>
<dbReference type="PANTHER" id="PTHR12172:SF0">
    <property type="entry name" value="CELL CYCLE CHECKPOINT PROTEIN RAD17"/>
    <property type="match status" value="1"/>
</dbReference>
<evidence type="ECO:0000256" key="7">
    <source>
        <dbReference type="SAM" id="MobiDB-lite"/>
    </source>
</evidence>
<dbReference type="GO" id="GO:0003689">
    <property type="term" value="F:DNA clamp loader activity"/>
    <property type="evidence" value="ECO:0007669"/>
    <property type="project" value="TreeGrafter"/>
</dbReference>
<evidence type="ECO:0000313" key="8">
    <source>
        <dbReference type="EMBL" id="MPA72785.1"/>
    </source>
</evidence>